<dbReference type="EMBL" id="JAVDWQ010000002">
    <property type="protein sequence ID" value="MDR7208738.1"/>
    <property type="molecule type" value="Genomic_DNA"/>
</dbReference>
<feature type="compositionally biased region" description="Basic and acidic residues" evidence="1">
    <location>
        <begin position="1"/>
        <end position="12"/>
    </location>
</feature>
<comment type="caution">
    <text evidence="2">The sequence shown here is derived from an EMBL/GenBank/DDBJ whole genome shotgun (WGS) entry which is preliminary data.</text>
</comment>
<protein>
    <submittedName>
        <fullName evidence="2">Uncharacterized protein</fullName>
    </submittedName>
</protein>
<dbReference type="Proteomes" id="UP001269081">
    <property type="component" value="Unassembled WGS sequence"/>
</dbReference>
<proteinExistence type="predicted"/>
<sequence>MNTNHLAEKADQKGTASKSTSKSVKDDKTTNKTKK</sequence>
<accession>A0ABU1Y3J7</accession>
<evidence type="ECO:0000313" key="2">
    <source>
        <dbReference type="EMBL" id="MDR7208738.1"/>
    </source>
</evidence>
<name>A0ABU1Y3J7_9FLAO</name>
<reference evidence="2 3" key="1">
    <citation type="submission" date="2023-07" db="EMBL/GenBank/DDBJ databases">
        <title>Sorghum-associated microbial communities from plants grown in Nebraska, USA.</title>
        <authorList>
            <person name="Schachtman D."/>
        </authorList>
    </citation>
    <scope>NUCLEOTIDE SEQUENCE [LARGE SCALE GENOMIC DNA]</scope>
    <source>
        <strain evidence="2 3">4129</strain>
    </source>
</reference>
<feature type="compositionally biased region" description="Basic and acidic residues" evidence="1">
    <location>
        <begin position="23"/>
        <end position="35"/>
    </location>
</feature>
<organism evidence="2 3">
    <name type="scientific">Flavobacterium piscis</name>
    <dbReference type="NCBI Taxonomy" id="1114874"/>
    <lineage>
        <taxon>Bacteria</taxon>
        <taxon>Pseudomonadati</taxon>
        <taxon>Bacteroidota</taxon>
        <taxon>Flavobacteriia</taxon>
        <taxon>Flavobacteriales</taxon>
        <taxon>Flavobacteriaceae</taxon>
        <taxon>Flavobacterium</taxon>
    </lineage>
</organism>
<evidence type="ECO:0000256" key="1">
    <source>
        <dbReference type="SAM" id="MobiDB-lite"/>
    </source>
</evidence>
<gene>
    <name evidence="2" type="ORF">J2W48_000668</name>
</gene>
<keyword evidence="3" id="KW-1185">Reference proteome</keyword>
<evidence type="ECO:0000313" key="3">
    <source>
        <dbReference type="Proteomes" id="UP001269081"/>
    </source>
</evidence>
<feature type="region of interest" description="Disordered" evidence="1">
    <location>
        <begin position="1"/>
        <end position="35"/>
    </location>
</feature>